<evidence type="ECO:0000313" key="2">
    <source>
        <dbReference type="EMBL" id="GJQ15393.1"/>
    </source>
</evidence>
<accession>A0A9C7Q2R6</accession>
<dbReference type="PANTHER" id="PTHR12774:SF2">
    <property type="entry name" value="PEROXISOMAL BIOGENESIS FACTOR 19"/>
    <property type="match status" value="1"/>
</dbReference>
<feature type="region of interest" description="Disordered" evidence="1">
    <location>
        <begin position="81"/>
        <end position="116"/>
    </location>
</feature>
<feature type="region of interest" description="Disordered" evidence="1">
    <location>
        <begin position="199"/>
        <end position="230"/>
    </location>
</feature>
<dbReference type="Gene3D" id="1.20.120.900">
    <property type="entry name" value="Pex19, mPTS binding domain"/>
    <property type="match status" value="1"/>
</dbReference>
<evidence type="ECO:0000313" key="3">
    <source>
        <dbReference type="Proteomes" id="UP001061958"/>
    </source>
</evidence>
<dbReference type="GO" id="GO:0045046">
    <property type="term" value="P:protein import into peroxisome membrane"/>
    <property type="evidence" value="ECO:0007669"/>
    <property type="project" value="TreeGrafter"/>
</dbReference>
<organism evidence="2 3">
    <name type="scientific">Galdieria partita</name>
    <dbReference type="NCBI Taxonomy" id="83374"/>
    <lineage>
        <taxon>Eukaryota</taxon>
        <taxon>Rhodophyta</taxon>
        <taxon>Bangiophyceae</taxon>
        <taxon>Galdieriales</taxon>
        <taxon>Galdieriaceae</taxon>
        <taxon>Galdieria</taxon>
    </lineage>
</organism>
<protein>
    <submittedName>
        <fullName evidence="2">Uncharacterized protein</fullName>
    </submittedName>
</protein>
<dbReference type="GO" id="GO:0033328">
    <property type="term" value="F:peroxisome membrane targeting sequence binding"/>
    <property type="evidence" value="ECO:0007669"/>
    <property type="project" value="TreeGrafter"/>
</dbReference>
<reference evidence="2" key="2">
    <citation type="submission" date="2022-01" db="EMBL/GenBank/DDBJ databases">
        <authorList>
            <person name="Hirooka S."/>
            <person name="Miyagishima S.Y."/>
        </authorList>
    </citation>
    <scope>NUCLEOTIDE SEQUENCE</scope>
    <source>
        <strain evidence="2">NBRC 102759</strain>
    </source>
</reference>
<feature type="region of interest" description="Disordered" evidence="1">
    <location>
        <begin position="23"/>
        <end position="45"/>
    </location>
</feature>
<dbReference type="EMBL" id="BQMJ01000068">
    <property type="protein sequence ID" value="GJQ15393.1"/>
    <property type="molecule type" value="Genomic_DNA"/>
</dbReference>
<name>A0A9C7Q2R6_9RHOD</name>
<gene>
    <name evidence="2" type="ORF">GpartN1_g7184.t1</name>
</gene>
<feature type="compositionally biased region" description="Basic and acidic residues" evidence="1">
    <location>
        <begin position="28"/>
        <end position="45"/>
    </location>
</feature>
<dbReference type="Proteomes" id="UP001061958">
    <property type="component" value="Unassembled WGS sequence"/>
</dbReference>
<dbReference type="AlphaFoldDB" id="A0A9C7Q2R6"/>
<dbReference type="GO" id="GO:0005778">
    <property type="term" value="C:peroxisomal membrane"/>
    <property type="evidence" value="ECO:0007669"/>
    <property type="project" value="TreeGrafter"/>
</dbReference>
<sequence>MTSSHKENSEELDDILAKTLEEFSVDDDAVHESVPHSSDQEEKDYTASLEQVLNMLSQEQQPNESEDYQQLLQSLVSQFSKWEGGKGGEETTTTTTDEEHTRGATSGFSGQEQNDTEEDLENMMQMIVRQLLSKEILQEPMEQLYQRYCLWLDENQGSSEDYERYVQQKQMVYQICEEYRGEGDTDKVLQLLQQMQSLGAPPPNVISQTEENEPLVDSQLRDLQSQCQTQ</sequence>
<dbReference type="InterPro" id="IPR006708">
    <property type="entry name" value="Pex19"/>
</dbReference>
<dbReference type="Pfam" id="PF04614">
    <property type="entry name" value="Pex19"/>
    <property type="match status" value="1"/>
</dbReference>
<dbReference type="InterPro" id="IPR038322">
    <property type="entry name" value="Pex19_C_sf"/>
</dbReference>
<feature type="compositionally biased region" description="Polar residues" evidence="1">
    <location>
        <begin position="221"/>
        <end position="230"/>
    </location>
</feature>
<evidence type="ECO:0000256" key="1">
    <source>
        <dbReference type="SAM" id="MobiDB-lite"/>
    </source>
</evidence>
<dbReference type="PANTHER" id="PTHR12774">
    <property type="entry name" value="PEROXISOMAL BIOGENESIS FACTOR 19"/>
    <property type="match status" value="1"/>
</dbReference>
<keyword evidence="3" id="KW-1185">Reference proteome</keyword>
<comment type="caution">
    <text evidence="2">The sequence shown here is derived from an EMBL/GenBank/DDBJ whole genome shotgun (WGS) entry which is preliminary data.</text>
</comment>
<proteinExistence type="predicted"/>
<reference evidence="2" key="1">
    <citation type="journal article" date="2022" name="Proc. Natl. Acad. Sci. U.S.A.">
        <title>Life cycle and functional genomics of the unicellular red alga Galdieria for elucidating algal and plant evolution and industrial use.</title>
        <authorList>
            <person name="Hirooka S."/>
            <person name="Itabashi T."/>
            <person name="Ichinose T.M."/>
            <person name="Onuma R."/>
            <person name="Fujiwara T."/>
            <person name="Yamashita S."/>
            <person name="Jong L.W."/>
            <person name="Tomita R."/>
            <person name="Iwane A.H."/>
            <person name="Miyagishima S.Y."/>
        </authorList>
    </citation>
    <scope>NUCLEOTIDE SEQUENCE</scope>
    <source>
        <strain evidence="2">NBRC 102759</strain>
    </source>
</reference>
<dbReference type="OrthoDB" id="21292at2759"/>